<protein>
    <submittedName>
        <fullName evidence="1">Uncharacterized protein</fullName>
    </submittedName>
</protein>
<dbReference type="EMBL" id="CP027059">
    <property type="protein sequence ID" value="UQZ86355.1"/>
    <property type="molecule type" value="Genomic_DNA"/>
</dbReference>
<reference evidence="1" key="2">
    <citation type="journal article" date="2021" name="J Anim Sci Technol">
        <title>Complete genome sequence of Paenibacillus konkukensis sp. nov. SK3146 as a potential probiotic strain.</title>
        <authorList>
            <person name="Jung H.I."/>
            <person name="Park S."/>
            <person name="Niu K.M."/>
            <person name="Lee S.W."/>
            <person name="Kothari D."/>
            <person name="Yi K.J."/>
            <person name="Kim S.K."/>
        </authorList>
    </citation>
    <scope>NUCLEOTIDE SEQUENCE</scope>
    <source>
        <strain evidence="1">SK3146</strain>
    </source>
</reference>
<gene>
    <name evidence="1" type="ORF">SK3146_05648</name>
</gene>
<dbReference type="Proteomes" id="UP001057134">
    <property type="component" value="Chromosome"/>
</dbReference>
<evidence type="ECO:0000313" key="1">
    <source>
        <dbReference type="EMBL" id="UQZ86355.1"/>
    </source>
</evidence>
<organism evidence="1 2">
    <name type="scientific">Paenibacillus konkukensis</name>
    <dbReference type="NCBI Taxonomy" id="2020716"/>
    <lineage>
        <taxon>Bacteria</taxon>
        <taxon>Bacillati</taxon>
        <taxon>Bacillota</taxon>
        <taxon>Bacilli</taxon>
        <taxon>Bacillales</taxon>
        <taxon>Paenibacillaceae</taxon>
        <taxon>Paenibacillus</taxon>
    </lineage>
</organism>
<reference evidence="1" key="1">
    <citation type="submission" date="2018-02" db="EMBL/GenBank/DDBJ databases">
        <authorList>
            <person name="Kim S.-K."/>
            <person name="Jung H.-I."/>
            <person name="Lee S.-W."/>
        </authorList>
    </citation>
    <scope>NUCLEOTIDE SEQUENCE</scope>
    <source>
        <strain evidence="1">SK3146</strain>
    </source>
</reference>
<name>A0ABY4RVH1_9BACL</name>
<keyword evidence="2" id="KW-1185">Reference proteome</keyword>
<dbReference type="RefSeq" id="WP_249861898.1">
    <property type="nucleotide sequence ID" value="NZ_CP027059.1"/>
</dbReference>
<proteinExistence type="predicted"/>
<sequence>MNMLKNTVKKAGVFAAAAALIAGGGATMYILLSGETFAQTGVQVVQQPIKDVQPDTKAAVTEEKAEYTVIDQSAAYTADKLKEALVAKGAPTAQLESRAAELQSTYVPGDKDITAEQAAAYGAGLLKKVFDADLAGYTARAGFLKGAVPGTDTWSLTFDPAGSSGEAAAEASGAKSYSVYLNSVNGKIINASSSYDRNAVKNAELNDSAWKEKAKQAVTALLPQNVTITGVKITAADGVDKIGVPVLCELSDGSAYMAGLAGDNKEIVNLYYFQTGYDGSLDRTINKQKQM</sequence>
<evidence type="ECO:0000313" key="2">
    <source>
        <dbReference type="Proteomes" id="UP001057134"/>
    </source>
</evidence>
<accession>A0ABY4RVH1</accession>